<dbReference type="InterPro" id="IPR001314">
    <property type="entry name" value="Peptidase_S1A"/>
</dbReference>
<dbReference type="Proteomes" id="UP000694544">
    <property type="component" value="Unplaced"/>
</dbReference>
<dbReference type="SUPFAM" id="SSF50494">
    <property type="entry name" value="Trypsin-like serine proteases"/>
    <property type="match status" value="1"/>
</dbReference>
<dbReference type="GO" id="GO:0004252">
    <property type="term" value="F:serine-type endopeptidase activity"/>
    <property type="evidence" value="ECO:0007669"/>
    <property type="project" value="InterPro"/>
</dbReference>
<dbReference type="SMART" id="SM00020">
    <property type="entry name" value="Tryp_SPc"/>
    <property type="match status" value="1"/>
</dbReference>
<keyword evidence="3 7" id="KW-0378">Hydrolase</keyword>
<dbReference type="CDD" id="cd00190">
    <property type="entry name" value="Tryp_SPc"/>
    <property type="match status" value="1"/>
</dbReference>
<dbReference type="InterPro" id="IPR018114">
    <property type="entry name" value="TRYPSIN_HIS"/>
</dbReference>
<keyword evidence="2" id="KW-0732">Signal</keyword>
<evidence type="ECO:0000256" key="1">
    <source>
        <dbReference type="ARBA" id="ARBA00022670"/>
    </source>
</evidence>
<reference evidence="10" key="2">
    <citation type="submission" date="2025-09" db="UniProtKB">
        <authorList>
            <consortium name="Ensembl"/>
        </authorList>
    </citation>
    <scope>IDENTIFICATION</scope>
</reference>
<keyword evidence="1 7" id="KW-0645">Protease</keyword>
<evidence type="ECO:0000256" key="2">
    <source>
        <dbReference type="ARBA" id="ARBA00022729"/>
    </source>
</evidence>
<evidence type="ECO:0000256" key="4">
    <source>
        <dbReference type="ARBA" id="ARBA00022825"/>
    </source>
</evidence>
<evidence type="ECO:0000256" key="8">
    <source>
        <dbReference type="SAM" id="MobiDB-lite"/>
    </source>
</evidence>
<dbReference type="Gene3D" id="2.40.10.10">
    <property type="entry name" value="Trypsin-like serine proteases"/>
    <property type="match status" value="2"/>
</dbReference>
<dbReference type="InterPro" id="IPR001254">
    <property type="entry name" value="Trypsin_dom"/>
</dbReference>
<organism evidence="10 11">
    <name type="scientific">Moschus moschiferus</name>
    <name type="common">Siberian musk deer</name>
    <name type="synonym">Moschus sibiricus</name>
    <dbReference type="NCBI Taxonomy" id="68415"/>
    <lineage>
        <taxon>Eukaryota</taxon>
        <taxon>Metazoa</taxon>
        <taxon>Chordata</taxon>
        <taxon>Craniata</taxon>
        <taxon>Vertebrata</taxon>
        <taxon>Euteleostomi</taxon>
        <taxon>Mammalia</taxon>
        <taxon>Eutheria</taxon>
        <taxon>Laurasiatheria</taxon>
        <taxon>Artiodactyla</taxon>
        <taxon>Ruminantia</taxon>
        <taxon>Pecora</taxon>
        <taxon>Moschidae</taxon>
        <taxon>Moschus</taxon>
    </lineage>
</organism>
<dbReference type="GeneTree" id="ENSGT00940000158868"/>
<dbReference type="PROSITE" id="PS00135">
    <property type="entry name" value="TRYPSIN_SER"/>
    <property type="match status" value="1"/>
</dbReference>
<dbReference type="InterPro" id="IPR043504">
    <property type="entry name" value="Peptidase_S1_PA_chymotrypsin"/>
</dbReference>
<keyword evidence="11" id="KW-1185">Reference proteome</keyword>
<dbReference type="GO" id="GO:0006508">
    <property type="term" value="P:proteolysis"/>
    <property type="evidence" value="ECO:0007669"/>
    <property type="project" value="UniProtKB-KW"/>
</dbReference>
<keyword evidence="4 7" id="KW-0720">Serine protease</keyword>
<dbReference type="InterPro" id="IPR033116">
    <property type="entry name" value="TRYPSIN_SER"/>
</dbReference>
<sequence length="373" mass="41352">MAPFLGFPDPNLGREQHGTVGVHDAPPGRWPWQASLRRHSEQREQWEHVCGGSLVHPQWVLTAAHCTGRPQASAFRVQVGQLRFYDPDRLMKVTEIIPHPDYDHLLSAKGGADIALLRLEAPVTLSPHVRVVSLPPASLRVPERKMCWVTGWGDIRLGGLLRLPHHLQEVEVPIVGNEACNQHYQNSSADAARQIIKDDMLCAGSEGRDSRQGDSGGPLVCSWNGTWVQVGVVSWGDVCGHRDVPGVYTRVTSYVSWIHQYGQLCPPNPSSPHPPRHSGPLSGRERQREALYAADSWQWGGPWPPAHPLFPIKLGKASPWLWFGIAAWTHCGCWMERCGGPWSGPWTLAPSWVATSRGGDISWEAFWELVGEG</sequence>
<name>A0A8C6CL56_MOSMO</name>
<evidence type="ECO:0000313" key="10">
    <source>
        <dbReference type="Ensembl" id="ENSMMSP00000003216.1"/>
    </source>
</evidence>
<dbReference type="AlphaFoldDB" id="A0A8C6CL56"/>
<dbReference type="PROSITE" id="PS00134">
    <property type="entry name" value="TRYPSIN_HIS"/>
    <property type="match status" value="1"/>
</dbReference>
<dbReference type="FunFam" id="2.40.10.10:FF:000024">
    <property type="entry name" value="Serine protease 53"/>
    <property type="match status" value="1"/>
</dbReference>
<evidence type="ECO:0000256" key="5">
    <source>
        <dbReference type="ARBA" id="ARBA00023157"/>
    </source>
</evidence>
<keyword evidence="5" id="KW-1015">Disulfide bond</keyword>
<feature type="region of interest" description="Disordered" evidence="8">
    <location>
        <begin position="1"/>
        <end position="26"/>
    </location>
</feature>
<evidence type="ECO:0000256" key="7">
    <source>
        <dbReference type="RuleBase" id="RU363034"/>
    </source>
</evidence>
<dbReference type="Pfam" id="PF00089">
    <property type="entry name" value="Trypsin"/>
    <property type="match status" value="1"/>
</dbReference>
<dbReference type="PRINTS" id="PR00722">
    <property type="entry name" value="CHYMOTRYPSIN"/>
</dbReference>
<dbReference type="PROSITE" id="PS50240">
    <property type="entry name" value="TRYPSIN_DOM"/>
    <property type="match status" value="1"/>
</dbReference>
<dbReference type="Ensembl" id="ENSMMST00000003505.1">
    <property type="protein sequence ID" value="ENSMMSP00000003216.1"/>
    <property type="gene ID" value="ENSMMSG00000002259.1"/>
</dbReference>
<accession>A0A8C6CL56</accession>
<dbReference type="PANTHER" id="PTHR24253">
    <property type="entry name" value="TRANSMEMBRANE PROTEASE SERINE"/>
    <property type="match status" value="1"/>
</dbReference>
<evidence type="ECO:0000259" key="9">
    <source>
        <dbReference type="PROSITE" id="PS50240"/>
    </source>
</evidence>
<protein>
    <recommendedName>
        <fullName evidence="9">Peptidase S1 domain-containing protein</fullName>
    </recommendedName>
</protein>
<evidence type="ECO:0000256" key="6">
    <source>
        <dbReference type="ARBA" id="ARBA00023180"/>
    </source>
</evidence>
<feature type="domain" description="Peptidase S1" evidence="9">
    <location>
        <begin position="19"/>
        <end position="263"/>
    </location>
</feature>
<evidence type="ECO:0000256" key="3">
    <source>
        <dbReference type="ARBA" id="ARBA00022801"/>
    </source>
</evidence>
<proteinExistence type="predicted"/>
<reference evidence="10" key="1">
    <citation type="submission" date="2025-08" db="UniProtKB">
        <authorList>
            <consortium name="Ensembl"/>
        </authorList>
    </citation>
    <scope>IDENTIFICATION</scope>
</reference>
<evidence type="ECO:0000313" key="11">
    <source>
        <dbReference type="Proteomes" id="UP000694544"/>
    </source>
</evidence>
<dbReference type="PANTHER" id="PTHR24253:SF144">
    <property type="entry name" value="CHYMOTRYPSIN-LIKE PROTEASE CTRL-1-RELATED"/>
    <property type="match status" value="1"/>
</dbReference>
<dbReference type="InterPro" id="IPR009003">
    <property type="entry name" value="Peptidase_S1_PA"/>
</dbReference>
<keyword evidence="6" id="KW-0325">Glycoprotein</keyword>